<dbReference type="InterPro" id="IPR035287">
    <property type="entry name" value="DUF5362"/>
</dbReference>
<keyword evidence="1" id="KW-1133">Transmembrane helix</keyword>
<dbReference type="RefSeq" id="WP_346061629.1">
    <property type="nucleotide sequence ID" value="NZ_BAAADR010000004.1"/>
</dbReference>
<keyword evidence="1" id="KW-0472">Membrane</keyword>
<feature type="transmembrane region" description="Helical" evidence="1">
    <location>
        <begin position="94"/>
        <end position="120"/>
    </location>
</feature>
<keyword evidence="1" id="KW-0812">Transmembrane</keyword>
<dbReference type="Pfam" id="PF17319">
    <property type="entry name" value="DUF5362"/>
    <property type="match status" value="1"/>
</dbReference>
<feature type="transmembrane region" description="Helical" evidence="1">
    <location>
        <begin position="36"/>
        <end position="57"/>
    </location>
</feature>
<name>A0ABW2ETP7_9GAMM</name>
<dbReference type="EMBL" id="JBHSZP010000002">
    <property type="protein sequence ID" value="MFC7088349.1"/>
    <property type="molecule type" value="Genomic_DNA"/>
</dbReference>
<accession>A0ABW2ETP7</accession>
<keyword evidence="3" id="KW-1185">Reference proteome</keyword>
<organism evidence="2 3">
    <name type="scientific">Halomonas salifodinae</name>
    <dbReference type="NCBI Taxonomy" id="438745"/>
    <lineage>
        <taxon>Bacteria</taxon>
        <taxon>Pseudomonadati</taxon>
        <taxon>Pseudomonadota</taxon>
        <taxon>Gammaproteobacteria</taxon>
        <taxon>Oceanospirillales</taxon>
        <taxon>Halomonadaceae</taxon>
        <taxon>Halomonas</taxon>
    </lineage>
</organism>
<comment type="caution">
    <text evidence="2">The sequence shown here is derived from an EMBL/GenBank/DDBJ whole genome shotgun (WGS) entry which is preliminary data.</text>
</comment>
<evidence type="ECO:0000313" key="3">
    <source>
        <dbReference type="Proteomes" id="UP001596411"/>
    </source>
</evidence>
<dbReference type="Proteomes" id="UP001596411">
    <property type="component" value="Unassembled WGS sequence"/>
</dbReference>
<reference evidence="3" key="1">
    <citation type="journal article" date="2019" name="Int. J. Syst. Evol. Microbiol.">
        <title>The Global Catalogue of Microorganisms (GCM) 10K type strain sequencing project: providing services to taxonomists for standard genome sequencing and annotation.</title>
        <authorList>
            <consortium name="The Broad Institute Genomics Platform"/>
            <consortium name="The Broad Institute Genome Sequencing Center for Infectious Disease"/>
            <person name="Wu L."/>
            <person name="Ma J."/>
        </authorList>
    </citation>
    <scope>NUCLEOTIDE SEQUENCE [LARGE SCALE GENOMIC DNA]</scope>
    <source>
        <strain evidence="3">CGMCC 1.13666</strain>
    </source>
</reference>
<proteinExistence type="predicted"/>
<protein>
    <submittedName>
        <fullName evidence="2">DUF5362 family protein</fullName>
    </submittedName>
</protein>
<evidence type="ECO:0000256" key="1">
    <source>
        <dbReference type="SAM" id="Phobius"/>
    </source>
</evidence>
<evidence type="ECO:0000313" key="2">
    <source>
        <dbReference type="EMBL" id="MFC7088349.1"/>
    </source>
</evidence>
<gene>
    <name evidence="2" type="ORF">ACFQH5_02145</name>
</gene>
<sequence>MDPQPNLSQPHASQEALRDLVEPIYRAKFWMQLTGVMLILAGAITAISIIGLLVAWIPVWAGVVLMQTAGAAQRAYDGSDAREMKFAMGKLKTYFTIFGVLALIYLVLGIGGMLISMAGFSMMGGMHF</sequence>